<evidence type="ECO:0000313" key="8">
    <source>
        <dbReference type="Proteomes" id="UP000186079"/>
    </source>
</evidence>
<protein>
    <recommendedName>
        <fullName evidence="6">Cytochrome c domain-containing protein</fullName>
    </recommendedName>
</protein>
<sequence length="134" mass="14995">MKAHWIALACCLSLPALAETAHPLLPGYAAQARQQDPAFAGFSAERGKALYYAEEQRNGKTMSCTTCHTDDPRQTGKTLAYRKVEPLAPVANPARFTDAKKVEKWFRRNCDDVFARECTAQEKGDFITWINSLK</sequence>
<dbReference type="Gene3D" id="1.10.760.10">
    <property type="entry name" value="Cytochrome c-like domain"/>
    <property type="match status" value="1"/>
</dbReference>
<dbReference type="SUPFAM" id="SSF46626">
    <property type="entry name" value="Cytochrome c"/>
    <property type="match status" value="1"/>
</dbReference>
<organism evidence="7 8">
    <name type="scientific">Pseudomonas flexibilis</name>
    <dbReference type="NCBI Taxonomy" id="706570"/>
    <lineage>
        <taxon>Bacteria</taxon>
        <taxon>Pseudomonadati</taxon>
        <taxon>Pseudomonadota</taxon>
        <taxon>Gammaproteobacteria</taxon>
        <taxon>Pseudomonadales</taxon>
        <taxon>Pseudomonadaceae</taxon>
        <taxon>Pseudomonas</taxon>
    </lineage>
</organism>
<dbReference type="RefSeq" id="WP_027590311.1">
    <property type="nucleotide sequence ID" value="NZ_FTMC01000002.1"/>
</dbReference>
<dbReference type="InterPro" id="IPR036909">
    <property type="entry name" value="Cyt_c-like_dom_sf"/>
</dbReference>
<evidence type="ECO:0000256" key="5">
    <source>
        <dbReference type="SAM" id="SignalP"/>
    </source>
</evidence>
<evidence type="ECO:0000313" key="7">
    <source>
        <dbReference type="EMBL" id="SIQ03956.1"/>
    </source>
</evidence>
<evidence type="ECO:0000256" key="4">
    <source>
        <dbReference type="PROSITE-ProRule" id="PRU00433"/>
    </source>
</evidence>
<gene>
    <name evidence="7" type="ORF">SAMN05421672_102172</name>
</gene>
<feature type="signal peptide" evidence="5">
    <location>
        <begin position="1"/>
        <end position="18"/>
    </location>
</feature>
<dbReference type="GO" id="GO:0009055">
    <property type="term" value="F:electron transfer activity"/>
    <property type="evidence" value="ECO:0007669"/>
    <property type="project" value="InterPro"/>
</dbReference>
<name>A0A1N6PI42_9PSED</name>
<keyword evidence="5" id="KW-0732">Signal</keyword>
<dbReference type="Proteomes" id="UP000186079">
    <property type="component" value="Unassembled WGS sequence"/>
</dbReference>
<keyword evidence="2 4" id="KW-0479">Metal-binding</keyword>
<dbReference type="GO" id="GO:0020037">
    <property type="term" value="F:heme binding"/>
    <property type="evidence" value="ECO:0007669"/>
    <property type="project" value="InterPro"/>
</dbReference>
<dbReference type="AlphaFoldDB" id="A0A1N6PI42"/>
<dbReference type="Pfam" id="PF09086">
    <property type="entry name" value="DUF1924"/>
    <property type="match status" value="1"/>
</dbReference>
<feature type="chain" id="PRO_5010347787" description="Cytochrome c domain-containing protein" evidence="5">
    <location>
        <begin position="19"/>
        <end position="134"/>
    </location>
</feature>
<dbReference type="GO" id="GO:0046872">
    <property type="term" value="F:metal ion binding"/>
    <property type="evidence" value="ECO:0007669"/>
    <property type="project" value="UniProtKB-KW"/>
</dbReference>
<feature type="domain" description="Cytochrome c" evidence="6">
    <location>
        <begin position="42"/>
        <end position="134"/>
    </location>
</feature>
<dbReference type="InterPro" id="IPR009056">
    <property type="entry name" value="Cyt_c-like_dom"/>
</dbReference>
<dbReference type="EMBL" id="FTMC01000002">
    <property type="protein sequence ID" value="SIQ03956.1"/>
    <property type="molecule type" value="Genomic_DNA"/>
</dbReference>
<keyword evidence="3 4" id="KW-0408">Iron</keyword>
<evidence type="ECO:0000256" key="1">
    <source>
        <dbReference type="ARBA" id="ARBA00022617"/>
    </source>
</evidence>
<proteinExistence type="predicted"/>
<reference evidence="7 8" key="1">
    <citation type="submission" date="2017-01" db="EMBL/GenBank/DDBJ databases">
        <authorList>
            <person name="Mah S.A."/>
            <person name="Swanson W.J."/>
            <person name="Moy G.W."/>
            <person name="Vacquier V.D."/>
        </authorList>
    </citation>
    <scope>NUCLEOTIDE SEQUENCE [LARGE SCALE GENOMIC DNA]</scope>
    <source>
        <strain evidence="7 8">ATCC 29606</strain>
    </source>
</reference>
<evidence type="ECO:0000259" key="6">
    <source>
        <dbReference type="PROSITE" id="PS51007"/>
    </source>
</evidence>
<accession>A0A1N6PI42</accession>
<evidence type="ECO:0000256" key="3">
    <source>
        <dbReference type="ARBA" id="ARBA00023004"/>
    </source>
</evidence>
<dbReference type="PROSITE" id="PS51007">
    <property type="entry name" value="CYTC"/>
    <property type="match status" value="1"/>
</dbReference>
<keyword evidence="1 4" id="KW-0349">Heme</keyword>
<evidence type="ECO:0000256" key="2">
    <source>
        <dbReference type="ARBA" id="ARBA00022723"/>
    </source>
</evidence>
<dbReference type="InterPro" id="IPR015170">
    <property type="entry name" value="DUF1924_SHP"/>
</dbReference>